<sequence>MVGIVLTKSLAFYIVGNETETLLTCAPEQILILGSDCTVYCTVHNSFQELSWYSNSTHDQLILKYKDSVQTEPGVSSGKFDIHKNGSLIIRNVSLEDEHVFGIVVLFESGQTEEADINVIVIASQEDVRLSESLKSTHAVQTTSTAGHVTTRTSDVEESIRDSSVSPKVIPEGTDITNTTLATNVIFLNYTKEVLTNFEDLSSTDEIVTKPSSSTTKDVTVPDQTSADKLHPSESDVSLTTHLVTPVDDSAGATRPPYSTTKDVTVPDLTSADKLHPSESDVSLTTHLVTPADDLLGSTKPPYSTTKDVTVPDQTSANKLHPSEPDVSLTTHLVTPADDFAGSTKLPSYSSTKDVTVPDLTSTDNRHPSESHVSLTTHLVTPVDDLAGATKPPSSTTKDVTVPDQTSADKLPPSESHVSLTTHLVTPVDDPAGATDKANDNLVGVSSENMRPAETGKTMPGTHESFISGSADTTQPTPSLTSQELTKGNPIVSKLLSILLISLGVLFLIFVYISVCTKLVRRRKKKARIRRIATEEELELLATNETMLKKTFLQELKTSYQTLYEDHHSKAYVKNHVVQNVFVENGIEKLNDYGENWERVSSYHEIFKTTGEKNLTMLTGDSGYGKTTLSLQAACDWSTKNPSSPLKDIEIVILLRMGFPSKNISLYEAIKLYVLDRDTTLTECDIRDILNNSSSLMFILDGLNECGDIHRHSGGLCDISKLMSQQILPESFVVATTTSRNNIFSNFDNAKSSRTYRLTGSHDAGRLAYVNEYIVEKQGSIESIIEM</sequence>
<keyword evidence="2" id="KW-1133">Transmembrane helix</keyword>
<feature type="compositionally biased region" description="Polar residues" evidence="1">
    <location>
        <begin position="207"/>
        <end position="225"/>
    </location>
</feature>
<feature type="compositionally biased region" description="Polar residues" evidence="1">
    <location>
        <begin position="465"/>
        <end position="485"/>
    </location>
</feature>
<feature type="compositionally biased region" description="Polar residues" evidence="1">
    <location>
        <begin position="141"/>
        <end position="153"/>
    </location>
</feature>
<gene>
    <name evidence="4" type="ORF">BSL78_29193</name>
</gene>
<dbReference type="Gene3D" id="3.40.50.300">
    <property type="entry name" value="P-loop containing nucleotide triphosphate hydrolases"/>
    <property type="match status" value="1"/>
</dbReference>
<proteinExistence type="predicted"/>
<dbReference type="STRING" id="307972.A0A2G8JE15"/>
<feature type="region of interest" description="Disordered" evidence="1">
    <location>
        <begin position="207"/>
        <end position="237"/>
    </location>
</feature>
<feature type="transmembrane region" description="Helical" evidence="2">
    <location>
        <begin position="495"/>
        <end position="520"/>
    </location>
</feature>
<dbReference type="InterPro" id="IPR007111">
    <property type="entry name" value="NACHT_NTPase"/>
</dbReference>
<dbReference type="PANTHER" id="PTHR46844">
    <property type="entry name" value="SLR5058 PROTEIN"/>
    <property type="match status" value="1"/>
</dbReference>
<dbReference type="AlphaFoldDB" id="A0A2G8JE15"/>
<dbReference type="PANTHER" id="PTHR46844:SF1">
    <property type="entry name" value="SLR5058 PROTEIN"/>
    <property type="match status" value="1"/>
</dbReference>
<feature type="region of interest" description="Disordered" evidence="1">
    <location>
        <begin position="451"/>
        <end position="485"/>
    </location>
</feature>
<dbReference type="Proteomes" id="UP000230750">
    <property type="component" value="Unassembled WGS sequence"/>
</dbReference>
<feature type="domain" description="Immunoglobulin" evidence="3">
    <location>
        <begin position="26"/>
        <end position="122"/>
    </location>
</feature>
<feature type="compositionally biased region" description="Polar residues" evidence="1">
    <location>
        <begin position="301"/>
        <end position="318"/>
    </location>
</feature>
<accession>A0A2G8JE15</accession>
<dbReference type="SUPFAM" id="SSF48726">
    <property type="entry name" value="Immunoglobulin"/>
    <property type="match status" value="1"/>
</dbReference>
<dbReference type="Pfam" id="PF05729">
    <property type="entry name" value="NACHT"/>
    <property type="match status" value="1"/>
</dbReference>
<reference evidence="4 5" key="1">
    <citation type="journal article" date="2017" name="PLoS Biol.">
        <title>The sea cucumber genome provides insights into morphological evolution and visceral regeneration.</title>
        <authorList>
            <person name="Zhang X."/>
            <person name="Sun L."/>
            <person name="Yuan J."/>
            <person name="Sun Y."/>
            <person name="Gao Y."/>
            <person name="Zhang L."/>
            <person name="Li S."/>
            <person name="Dai H."/>
            <person name="Hamel J.F."/>
            <person name="Liu C."/>
            <person name="Yu Y."/>
            <person name="Liu S."/>
            <person name="Lin W."/>
            <person name="Guo K."/>
            <person name="Jin S."/>
            <person name="Xu P."/>
            <person name="Storey K.B."/>
            <person name="Huan P."/>
            <person name="Zhang T."/>
            <person name="Zhou Y."/>
            <person name="Zhang J."/>
            <person name="Lin C."/>
            <person name="Li X."/>
            <person name="Xing L."/>
            <person name="Huo D."/>
            <person name="Sun M."/>
            <person name="Wang L."/>
            <person name="Mercier A."/>
            <person name="Li F."/>
            <person name="Yang H."/>
            <person name="Xiang J."/>
        </authorList>
    </citation>
    <scope>NUCLEOTIDE SEQUENCE [LARGE SCALE GENOMIC DNA]</scope>
    <source>
        <strain evidence="4">Shaxun</strain>
        <tissue evidence="4">Muscle</tissue>
    </source>
</reference>
<organism evidence="4 5">
    <name type="scientific">Stichopus japonicus</name>
    <name type="common">Sea cucumber</name>
    <dbReference type="NCBI Taxonomy" id="307972"/>
    <lineage>
        <taxon>Eukaryota</taxon>
        <taxon>Metazoa</taxon>
        <taxon>Echinodermata</taxon>
        <taxon>Eleutherozoa</taxon>
        <taxon>Echinozoa</taxon>
        <taxon>Holothuroidea</taxon>
        <taxon>Aspidochirotacea</taxon>
        <taxon>Aspidochirotida</taxon>
        <taxon>Stichopodidae</taxon>
        <taxon>Apostichopus</taxon>
    </lineage>
</organism>
<dbReference type="Gene3D" id="2.60.40.10">
    <property type="entry name" value="Immunoglobulins"/>
    <property type="match status" value="1"/>
</dbReference>
<dbReference type="InterPro" id="IPR013783">
    <property type="entry name" value="Ig-like_fold"/>
</dbReference>
<dbReference type="InterPro" id="IPR003599">
    <property type="entry name" value="Ig_sub"/>
</dbReference>
<keyword evidence="2" id="KW-0812">Transmembrane</keyword>
<dbReference type="EMBL" id="MRZV01002327">
    <property type="protein sequence ID" value="PIK33986.1"/>
    <property type="molecule type" value="Genomic_DNA"/>
</dbReference>
<feature type="compositionally biased region" description="Polar residues" evidence="1">
    <location>
        <begin position="392"/>
        <end position="408"/>
    </location>
</feature>
<evidence type="ECO:0000256" key="1">
    <source>
        <dbReference type="SAM" id="MobiDB-lite"/>
    </source>
</evidence>
<comment type="caution">
    <text evidence="4">The sequence shown here is derived from an EMBL/GenBank/DDBJ whole genome shotgun (WGS) entry which is preliminary data.</text>
</comment>
<dbReference type="InterPro" id="IPR036179">
    <property type="entry name" value="Ig-like_dom_sf"/>
</dbReference>
<keyword evidence="2" id="KW-0472">Membrane</keyword>
<feature type="region of interest" description="Disordered" evidence="1">
    <location>
        <begin position="341"/>
        <end position="418"/>
    </location>
</feature>
<feature type="compositionally biased region" description="Polar residues" evidence="1">
    <location>
        <begin position="345"/>
        <end position="363"/>
    </location>
</feature>
<name>A0A2G8JE15_STIJA</name>
<evidence type="ECO:0000256" key="2">
    <source>
        <dbReference type="SAM" id="Phobius"/>
    </source>
</evidence>
<protein>
    <submittedName>
        <fullName evidence="4">Dumpy, isoform O</fullName>
    </submittedName>
</protein>
<dbReference type="OrthoDB" id="5984832at2759"/>
<dbReference type="InterPro" id="IPR013106">
    <property type="entry name" value="Ig_V-set"/>
</dbReference>
<evidence type="ECO:0000313" key="4">
    <source>
        <dbReference type="EMBL" id="PIK33986.1"/>
    </source>
</evidence>
<feature type="region of interest" description="Disordered" evidence="1">
    <location>
        <begin position="141"/>
        <end position="167"/>
    </location>
</feature>
<evidence type="ECO:0000313" key="5">
    <source>
        <dbReference type="Proteomes" id="UP000230750"/>
    </source>
</evidence>
<evidence type="ECO:0000259" key="3">
    <source>
        <dbReference type="SMART" id="SM00409"/>
    </source>
</evidence>
<dbReference type="InterPro" id="IPR027417">
    <property type="entry name" value="P-loop_NTPase"/>
</dbReference>
<feature type="region of interest" description="Disordered" evidence="1">
    <location>
        <begin position="293"/>
        <end position="327"/>
    </location>
</feature>
<keyword evidence="5" id="KW-1185">Reference proteome</keyword>
<dbReference type="Pfam" id="PF07686">
    <property type="entry name" value="V-set"/>
    <property type="match status" value="1"/>
</dbReference>
<dbReference type="SMART" id="SM00409">
    <property type="entry name" value="IG"/>
    <property type="match status" value="1"/>
</dbReference>